<proteinExistence type="predicted"/>
<reference evidence="2 3" key="1">
    <citation type="submission" date="2016-08" db="EMBL/GenBank/DDBJ databases">
        <title>Draft genome of the agarase producing Sphingomonas sp. MCT13.</title>
        <authorList>
            <person name="D'Andrea M.M."/>
            <person name="Rossolini G.M."/>
            <person name="Thaller M.C."/>
        </authorList>
    </citation>
    <scope>NUCLEOTIDE SEQUENCE [LARGE SCALE GENOMIC DNA]</scope>
    <source>
        <strain evidence="2 3">MCT13</strain>
    </source>
</reference>
<name>A0A1E3LUP1_9SPHN</name>
<organism evidence="2 3">
    <name type="scientific">Sphingomonas turrisvirgatae</name>
    <dbReference type="NCBI Taxonomy" id="1888892"/>
    <lineage>
        <taxon>Bacteria</taxon>
        <taxon>Pseudomonadati</taxon>
        <taxon>Pseudomonadota</taxon>
        <taxon>Alphaproteobacteria</taxon>
        <taxon>Sphingomonadales</taxon>
        <taxon>Sphingomonadaceae</taxon>
        <taxon>Sphingomonas</taxon>
    </lineage>
</organism>
<gene>
    <name evidence="2" type="ORF">BFL28_18060</name>
</gene>
<evidence type="ECO:0000313" key="2">
    <source>
        <dbReference type="EMBL" id="ODP37454.1"/>
    </source>
</evidence>
<keyword evidence="3" id="KW-1185">Reference proteome</keyword>
<dbReference type="AlphaFoldDB" id="A0A1E3LUP1"/>
<dbReference type="RefSeq" id="WP_007406318.1">
    <property type="nucleotide sequence ID" value="NZ_MDDS01000030.1"/>
</dbReference>
<dbReference type="NCBIfam" id="TIGR02742">
    <property type="entry name" value="TrbC_Ftype"/>
    <property type="match status" value="1"/>
</dbReference>
<evidence type="ECO:0000313" key="3">
    <source>
        <dbReference type="Proteomes" id="UP000094487"/>
    </source>
</evidence>
<dbReference type="Proteomes" id="UP000094487">
    <property type="component" value="Unassembled WGS sequence"/>
</dbReference>
<feature type="signal peptide" evidence="1">
    <location>
        <begin position="1"/>
        <end position="22"/>
    </location>
</feature>
<comment type="caution">
    <text evidence="2">The sequence shown here is derived from an EMBL/GenBank/DDBJ whole genome shotgun (WGS) entry which is preliminary data.</text>
</comment>
<dbReference type="InterPro" id="IPR014113">
    <property type="entry name" value="T4SS_TrbC_subgr"/>
</dbReference>
<dbReference type="OrthoDB" id="7846052at2"/>
<accession>A0A1E3LUP1</accession>
<dbReference type="InterPro" id="IPR019106">
    <property type="entry name" value="T4SS_TrbC"/>
</dbReference>
<keyword evidence="1" id="KW-0732">Signal</keyword>
<evidence type="ECO:0000256" key="1">
    <source>
        <dbReference type="SAM" id="SignalP"/>
    </source>
</evidence>
<feature type="chain" id="PRO_5009132057" evidence="1">
    <location>
        <begin position="23"/>
        <end position="247"/>
    </location>
</feature>
<dbReference type="Pfam" id="PF09673">
    <property type="entry name" value="TrbC_Ftype"/>
    <property type="match status" value="1"/>
</dbReference>
<protein>
    <submittedName>
        <fullName evidence="2">Type-F conjugative transfer system pilin assembly protein TrbC</fullName>
    </submittedName>
</protein>
<dbReference type="EMBL" id="MDDS01000030">
    <property type="protein sequence ID" value="ODP37454.1"/>
    <property type="molecule type" value="Genomic_DNA"/>
</dbReference>
<dbReference type="PROSITE" id="PS51257">
    <property type="entry name" value="PROKAR_LIPOPROTEIN"/>
    <property type="match status" value="1"/>
</dbReference>
<dbReference type="STRING" id="1888892.BFL28_18060"/>
<sequence length="247" mass="26040">MKKFLLSALAIASVGTGCAVLAQTVEGLDLDAIRARSAKSEQDATALVNEVERRGDAFRKDAQTVQAVALEQMRTIDKASLPRGPAGAVDFDEMIQAASANLKENQGTAPQFMVFVSTSMPEQALKRIIADTSAAGGVVVFRGFPGNSGKAFIAALSKVVEKDQQFASIGIDPRLFRAFDVTAVPTMVVSSSDFTPCDGLTCKTTPPPFDRIEGNVTVRYALETFAGENGPGALVARTALANLGRNP</sequence>